<accession>A0AAV9TDS3</accession>
<evidence type="ECO:0000313" key="4">
    <source>
        <dbReference type="Proteomes" id="UP001327957"/>
    </source>
</evidence>
<reference evidence="3 4" key="1">
    <citation type="submission" date="2023-04" db="EMBL/GenBank/DDBJ databases">
        <title>Colletotrichum tabacum stain YC1 causing leaf anthracnose on Nicotiana tabacum(L.) cv.</title>
        <authorList>
            <person name="Ji Z."/>
            <person name="Wang M."/>
            <person name="Zhang J."/>
            <person name="Wang N."/>
            <person name="Zhou Z."/>
        </authorList>
    </citation>
    <scope>NUCLEOTIDE SEQUENCE [LARGE SCALE GENOMIC DNA]</scope>
    <source>
        <strain evidence="3 4">YC1</strain>
    </source>
</reference>
<protein>
    <recommendedName>
        <fullName evidence="2">2EXR domain-containing protein</fullName>
    </recommendedName>
</protein>
<dbReference type="PANTHER" id="PTHR35910">
    <property type="entry name" value="2EXR DOMAIN-CONTAINING PROTEIN"/>
    <property type="match status" value="1"/>
</dbReference>
<evidence type="ECO:0000259" key="2">
    <source>
        <dbReference type="Pfam" id="PF20150"/>
    </source>
</evidence>
<dbReference type="Pfam" id="PF20150">
    <property type="entry name" value="2EXR"/>
    <property type="match status" value="1"/>
</dbReference>
<sequence length="317" mass="36577">MGVTTFHPFPQLPGELRDLIWDHAVRPVDLRGVHYFSFYNTREVPEKIKSHLMPLWHPHQWEVLGAPLPDDDALTASWNHSKSTYAIDGALWTTCKESRAAMHRRYNLRHWTDVYHDTCRPLLNDLRSDLRNRHENHEDLPAIFPVHDINNWQYITVLPRRDLIMLQTWDVDDFSSLEGGHMFSSMHYGFVNFADIAVEFDPSWDYDELEEYQQEWIHGDLSYNFTYDRPRWATYRLYHTAAAAAASTTSTSTSTSTITSTITTTAAVTATTMSSARMQSDAEIDAELGKLGEPPRGQDNDIDVQDMRDQEGKLKSI</sequence>
<dbReference type="AlphaFoldDB" id="A0AAV9TDS3"/>
<organism evidence="3 4">
    <name type="scientific">Colletotrichum tabaci</name>
    <dbReference type="NCBI Taxonomy" id="1209068"/>
    <lineage>
        <taxon>Eukaryota</taxon>
        <taxon>Fungi</taxon>
        <taxon>Dikarya</taxon>
        <taxon>Ascomycota</taxon>
        <taxon>Pezizomycotina</taxon>
        <taxon>Sordariomycetes</taxon>
        <taxon>Hypocreomycetidae</taxon>
        <taxon>Glomerellales</taxon>
        <taxon>Glomerellaceae</taxon>
        <taxon>Colletotrichum</taxon>
        <taxon>Colletotrichum destructivum species complex</taxon>
    </lineage>
</organism>
<dbReference type="EMBL" id="JASAOK010000032">
    <property type="protein sequence ID" value="KAK6218990.1"/>
    <property type="molecule type" value="Genomic_DNA"/>
</dbReference>
<feature type="domain" description="2EXR" evidence="2">
    <location>
        <begin position="6"/>
        <end position="108"/>
    </location>
</feature>
<evidence type="ECO:0000313" key="3">
    <source>
        <dbReference type="EMBL" id="KAK6218990.1"/>
    </source>
</evidence>
<feature type="region of interest" description="Disordered" evidence="1">
    <location>
        <begin position="276"/>
        <end position="317"/>
    </location>
</feature>
<comment type="caution">
    <text evidence="3">The sequence shown here is derived from an EMBL/GenBank/DDBJ whole genome shotgun (WGS) entry which is preliminary data.</text>
</comment>
<evidence type="ECO:0000256" key="1">
    <source>
        <dbReference type="SAM" id="MobiDB-lite"/>
    </source>
</evidence>
<dbReference type="Proteomes" id="UP001327957">
    <property type="component" value="Unassembled WGS sequence"/>
</dbReference>
<feature type="compositionally biased region" description="Basic and acidic residues" evidence="1">
    <location>
        <begin position="305"/>
        <end position="317"/>
    </location>
</feature>
<dbReference type="PANTHER" id="PTHR35910:SF1">
    <property type="entry name" value="2EXR DOMAIN-CONTAINING PROTEIN"/>
    <property type="match status" value="1"/>
</dbReference>
<gene>
    <name evidence="3" type="ORF">QIS74_06199</name>
</gene>
<keyword evidence="4" id="KW-1185">Reference proteome</keyword>
<dbReference type="InterPro" id="IPR045518">
    <property type="entry name" value="2EXR"/>
</dbReference>
<proteinExistence type="predicted"/>
<name>A0AAV9TDS3_9PEZI</name>